<dbReference type="Proteomes" id="UP000276133">
    <property type="component" value="Unassembled WGS sequence"/>
</dbReference>
<evidence type="ECO:0000313" key="2">
    <source>
        <dbReference type="EMBL" id="RNA15589.1"/>
    </source>
</evidence>
<dbReference type="AlphaFoldDB" id="A0A3M7QWJ8"/>
<gene>
    <name evidence="2" type="ORF">BpHYR1_041070</name>
</gene>
<keyword evidence="3" id="KW-1185">Reference proteome</keyword>
<organism evidence="2 3">
    <name type="scientific">Brachionus plicatilis</name>
    <name type="common">Marine rotifer</name>
    <name type="synonym">Brachionus muelleri</name>
    <dbReference type="NCBI Taxonomy" id="10195"/>
    <lineage>
        <taxon>Eukaryota</taxon>
        <taxon>Metazoa</taxon>
        <taxon>Spiralia</taxon>
        <taxon>Gnathifera</taxon>
        <taxon>Rotifera</taxon>
        <taxon>Eurotatoria</taxon>
        <taxon>Monogononta</taxon>
        <taxon>Pseudotrocha</taxon>
        <taxon>Ploima</taxon>
        <taxon>Brachionidae</taxon>
        <taxon>Brachionus</taxon>
    </lineage>
</organism>
<sequence>MFTYNSSSLQTQFGAPQKTAKSLQHQPSDLVSDEELGIDDEVVPPSKRVCVRQTTSAMASEINDNAILKNNFTIFVSIFSSIQPLKTENLVIQIVSFEKNNFHRDCLIFLNYHNI</sequence>
<comment type="caution">
    <text evidence="2">The sequence shown here is derived from an EMBL/GenBank/DDBJ whole genome shotgun (WGS) entry which is preliminary data.</text>
</comment>
<name>A0A3M7QWJ8_BRAPC</name>
<feature type="region of interest" description="Disordered" evidence="1">
    <location>
        <begin position="1"/>
        <end position="29"/>
    </location>
</feature>
<evidence type="ECO:0000313" key="3">
    <source>
        <dbReference type="Proteomes" id="UP000276133"/>
    </source>
</evidence>
<evidence type="ECO:0000256" key="1">
    <source>
        <dbReference type="SAM" id="MobiDB-lite"/>
    </source>
</evidence>
<reference evidence="2 3" key="1">
    <citation type="journal article" date="2018" name="Sci. Rep.">
        <title>Genomic signatures of local adaptation to the degree of environmental predictability in rotifers.</title>
        <authorList>
            <person name="Franch-Gras L."/>
            <person name="Hahn C."/>
            <person name="Garcia-Roger E.M."/>
            <person name="Carmona M.J."/>
            <person name="Serra M."/>
            <person name="Gomez A."/>
        </authorList>
    </citation>
    <scope>NUCLEOTIDE SEQUENCE [LARGE SCALE GENOMIC DNA]</scope>
    <source>
        <strain evidence="2">HYR1</strain>
    </source>
</reference>
<proteinExistence type="predicted"/>
<accession>A0A3M7QWJ8</accession>
<protein>
    <submittedName>
        <fullName evidence="2">Uncharacterized protein</fullName>
    </submittedName>
</protein>
<dbReference type="EMBL" id="REGN01004921">
    <property type="protein sequence ID" value="RNA15589.1"/>
    <property type="molecule type" value="Genomic_DNA"/>
</dbReference>